<feature type="transmembrane region" description="Helical" evidence="1">
    <location>
        <begin position="49"/>
        <end position="69"/>
    </location>
</feature>
<keyword evidence="1" id="KW-1133">Transmembrane helix</keyword>
<feature type="transmembrane region" description="Helical" evidence="1">
    <location>
        <begin position="26"/>
        <end position="43"/>
    </location>
</feature>
<evidence type="ECO:0008006" key="3">
    <source>
        <dbReference type="Google" id="ProtNLM"/>
    </source>
</evidence>
<dbReference type="AlphaFoldDB" id="A0A645CE45"/>
<organism evidence="2">
    <name type="scientific">bioreactor metagenome</name>
    <dbReference type="NCBI Taxonomy" id="1076179"/>
    <lineage>
        <taxon>unclassified sequences</taxon>
        <taxon>metagenomes</taxon>
        <taxon>ecological metagenomes</taxon>
    </lineage>
</organism>
<proteinExistence type="predicted"/>
<dbReference type="Pfam" id="PF12666">
    <property type="entry name" value="PrgI"/>
    <property type="match status" value="1"/>
</dbReference>
<accession>A0A645CE45</accession>
<dbReference type="InterPro" id="IPR024414">
    <property type="entry name" value="Uncharacterised_PrgI"/>
</dbReference>
<evidence type="ECO:0000256" key="1">
    <source>
        <dbReference type="SAM" id="Phobius"/>
    </source>
</evidence>
<evidence type="ECO:0000313" key="2">
    <source>
        <dbReference type="EMBL" id="MPM75178.1"/>
    </source>
</evidence>
<keyword evidence="1" id="KW-0472">Membrane</keyword>
<keyword evidence="1" id="KW-0812">Transmembrane</keyword>
<gene>
    <name evidence="2" type="ORF">SDC9_122169</name>
</gene>
<protein>
    <recommendedName>
        <fullName evidence="3">PrgI family protein</fullName>
    </recommendedName>
</protein>
<name>A0A645CE45_9ZZZZ</name>
<comment type="caution">
    <text evidence="2">The sequence shown here is derived from an EMBL/GenBank/DDBJ whole genome shotgun (WGS) entry which is preliminary data.</text>
</comment>
<reference evidence="2" key="1">
    <citation type="submission" date="2019-08" db="EMBL/GenBank/DDBJ databases">
        <authorList>
            <person name="Kucharzyk K."/>
            <person name="Murdoch R.W."/>
            <person name="Higgins S."/>
            <person name="Loffler F."/>
        </authorList>
    </citation>
    <scope>NUCLEOTIDE SEQUENCE</scope>
</reference>
<dbReference type="EMBL" id="VSSQ01026457">
    <property type="protein sequence ID" value="MPM75178.1"/>
    <property type="molecule type" value="Genomic_DNA"/>
</dbReference>
<sequence>MAYVSVPKDLTRVKSKVLFNLTKRQLLCFGAALLVGVPLFFLLRDSTGTSTAALVMILAMLPGFLLALYEKHGQPLEVIAGQMIQTLFIRPKERPYQTNNLYAALMRQNLMEQEVKAIVQNGKAAKRKKKADTR</sequence>